<dbReference type="AlphaFoldDB" id="A0A1J8R105"/>
<dbReference type="Proteomes" id="UP000183567">
    <property type="component" value="Unassembled WGS sequence"/>
</dbReference>
<sequence length="268" mass="29699">MPTTVPSASQWGSPNAKKRALLVHGMNSSSHTFHRVASALAAKGQLFFVRILLDHGAHIYIGYLVIAPNLFGHASRMPGSDFRVQTLADDLLPYFEAAEYDIVIGHSMGGAVVLSLLKYLPKTRHTSVVLVDCAVELTAEQRRARFSSGVGDNMDRTVEDYMSLNPLWTREDAIWRVLGIQIGRATNPLDHMDGNVPWSWLHLISDKPATATLTVLAADPRLNDSCKVEAIAKYKDVRTVIVPNASHWIQYEFPEVIVEEALRSIEGQ</sequence>
<reference evidence="2 3" key="1">
    <citation type="submission" date="2016-03" db="EMBL/GenBank/DDBJ databases">
        <title>Comparative genomics of the ectomycorrhizal sister species Rhizopogon vinicolor and Rhizopogon vesiculosus (Basidiomycota: Boletales) reveals a divergence of the mating type B locus.</title>
        <authorList>
            <person name="Mujic A.B."/>
            <person name="Kuo A."/>
            <person name="Tritt A."/>
            <person name="Lipzen A."/>
            <person name="Chen C."/>
            <person name="Johnson J."/>
            <person name="Sharma A."/>
            <person name="Barry K."/>
            <person name="Grigoriev I.V."/>
            <person name="Spatafora J.W."/>
        </authorList>
    </citation>
    <scope>NUCLEOTIDE SEQUENCE [LARGE SCALE GENOMIC DNA]</scope>
    <source>
        <strain evidence="2 3">AM-OR11-056</strain>
    </source>
</reference>
<dbReference type="Pfam" id="PF12697">
    <property type="entry name" value="Abhydrolase_6"/>
    <property type="match status" value="1"/>
</dbReference>
<evidence type="ECO:0000313" key="2">
    <source>
        <dbReference type="EMBL" id="OJA19496.1"/>
    </source>
</evidence>
<dbReference type="PANTHER" id="PTHR43798">
    <property type="entry name" value="MONOACYLGLYCEROL LIPASE"/>
    <property type="match status" value="1"/>
</dbReference>
<keyword evidence="3" id="KW-1185">Reference proteome</keyword>
<dbReference type="Gene3D" id="3.40.50.1820">
    <property type="entry name" value="alpha/beta hydrolase"/>
    <property type="match status" value="1"/>
</dbReference>
<protein>
    <recommendedName>
        <fullName evidence="1">AB hydrolase-1 domain-containing protein</fullName>
    </recommendedName>
</protein>
<dbReference type="GO" id="GO:0016020">
    <property type="term" value="C:membrane"/>
    <property type="evidence" value="ECO:0007669"/>
    <property type="project" value="TreeGrafter"/>
</dbReference>
<dbReference type="SUPFAM" id="SSF53474">
    <property type="entry name" value="alpha/beta-Hydrolases"/>
    <property type="match status" value="1"/>
</dbReference>
<name>A0A1J8R105_9AGAM</name>
<feature type="domain" description="AB hydrolase-1" evidence="1">
    <location>
        <begin position="21"/>
        <end position="259"/>
    </location>
</feature>
<accession>A0A1J8R105</accession>
<dbReference type="InterPro" id="IPR029058">
    <property type="entry name" value="AB_hydrolase_fold"/>
</dbReference>
<dbReference type="EMBL" id="LVVM01001002">
    <property type="protein sequence ID" value="OJA19496.1"/>
    <property type="molecule type" value="Genomic_DNA"/>
</dbReference>
<proteinExistence type="predicted"/>
<gene>
    <name evidence="2" type="ORF">AZE42_11647</name>
</gene>
<dbReference type="InterPro" id="IPR050266">
    <property type="entry name" value="AB_hydrolase_sf"/>
</dbReference>
<evidence type="ECO:0000259" key="1">
    <source>
        <dbReference type="Pfam" id="PF12697"/>
    </source>
</evidence>
<evidence type="ECO:0000313" key="3">
    <source>
        <dbReference type="Proteomes" id="UP000183567"/>
    </source>
</evidence>
<organism evidence="2 3">
    <name type="scientific">Rhizopogon vesiculosus</name>
    <dbReference type="NCBI Taxonomy" id="180088"/>
    <lineage>
        <taxon>Eukaryota</taxon>
        <taxon>Fungi</taxon>
        <taxon>Dikarya</taxon>
        <taxon>Basidiomycota</taxon>
        <taxon>Agaricomycotina</taxon>
        <taxon>Agaricomycetes</taxon>
        <taxon>Agaricomycetidae</taxon>
        <taxon>Boletales</taxon>
        <taxon>Suillineae</taxon>
        <taxon>Rhizopogonaceae</taxon>
        <taxon>Rhizopogon</taxon>
    </lineage>
</organism>
<dbReference type="STRING" id="180088.A0A1J8R105"/>
<comment type="caution">
    <text evidence="2">The sequence shown here is derived from an EMBL/GenBank/DDBJ whole genome shotgun (WGS) entry which is preliminary data.</text>
</comment>
<dbReference type="OrthoDB" id="10249433at2759"/>
<dbReference type="InterPro" id="IPR000073">
    <property type="entry name" value="AB_hydrolase_1"/>
</dbReference>
<dbReference type="PANTHER" id="PTHR43798:SF33">
    <property type="entry name" value="HYDROLASE, PUTATIVE (AFU_ORTHOLOGUE AFUA_2G14860)-RELATED"/>
    <property type="match status" value="1"/>
</dbReference>